<name>A0A484GKK7_SOUCH</name>
<protein>
    <submittedName>
        <fullName evidence="1">Uncharacterized protein</fullName>
    </submittedName>
</protein>
<sequence length="29" mass="3108">PSVSTSFIQKSGYDPLVTALLHSSPVNVY</sequence>
<accession>A0A484GKK7</accession>
<keyword evidence="2" id="KW-1185">Reference proteome</keyword>
<dbReference type="AlphaFoldDB" id="A0A484GKK7"/>
<gene>
    <name evidence="1" type="ORF">DBR06_SOUSAS37610010</name>
</gene>
<evidence type="ECO:0000313" key="2">
    <source>
        <dbReference type="Proteomes" id="UP000295264"/>
    </source>
</evidence>
<organism evidence="1 2">
    <name type="scientific">Sousa chinensis</name>
    <name type="common">Indo-pacific humpbacked dolphin</name>
    <name type="synonym">Steno chinensis</name>
    <dbReference type="NCBI Taxonomy" id="103600"/>
    <lineage>
        <taxon>Eukaryota</taxon>
        <taxon>Metazoa</taxon>
        <taxon>Chordata</taxon>
        <taxon>Craniata</taxon>
        <taxon>Vertebrata</taxon>
        <taxon>Euteleostomi</taxon>
        <taxon>Mammalia</taxon>
        <taxon>Eutheria</taxon>
        <taxon>Laurasiatheria</taxon>
        <taxon>Artiodactyla</taxon>
        <taxon>Whippomorpha</taxon>
        <taxon>Cetacea</taxon>
        <taxon>Odontoceti</taxon>
        <taxon>Delphinidae</taxon>
        <taxon>Sousa</taxon>
    </lineage>
</organism>
<proteinExistence type="predicted"/>
<dbReference type="EMBL" id="QWLN02006703">
    <property type="protein sequence ID" value="TEA36234.1"/>
    <property type="molecule type" value="Genomic_DNA"/>
</dbReference>
<comment type="caution">
    <text evidence="1">The sequence shown here is derived from an EMBL/GenBank/DDBJ whole genome shotgun (WGS) entry which is preliminary data.</text>
</comment>
<reference evidence="1 2" key="1">
    <citation type="journal article" date="2018" name="Genomics">
        <title>Molecular footprints of inshore aquatic adaptation in Indo-Pacific humpback dolphin (Sousa chinensis).</title>
        <authorList>
            <person name="Ming Y."/>
            <person name="Jian J."/>
            <person name="Yu F."/>
            <person name="Yu X."/>
            <person name="Wang J."/>
            <person name="Liu W."/>
        </authorList>
    </citation>
    <scope>NUCLEOTIDE SEQUENCE [LARGE SCALE GENOMIC DNA]</scope>
    <source>
        <strain evidence="1">MY-2018</strain>
        <tissue evidence="1">Skin</tissue>
    </source>
</reference>
<dbReference type="Proteomes" id="UP000295264">
    <property type="component" value="Unassembled WGS sequence"/>
</dbReference>
<feature type="non-terminal residue" evidence="1">
    <location>
        <position position="1"/>
    </location>
</feature>
<evidence type="ECO:0000313" key="1">
    <source>
        <dbReference type="EMBL" id="TEA36234.1"/>
    </source>
</evidence>